<protein>
    <submittedName>
        <fullName evidence="2">Putative chemosensory protein 14</fullName>
    </submittedName>
</protein>
<dbReference type="AlphaFoldDB" id="A0A649ZUN1"/>
<accession>A0A649ZUN1</accession>
<keyword evidence="1" id="KW-0732">Signal</keyword>
<feature type="signal peptide" evidence="1">
    <location>
        <begin position="1"/>
        <end position="19"/>
    </location>
</feature>
<dbReference type="PANTHER" id="PTHR11257:SF12">
    <property type="entry name" value="EJACULATORY BULB-SPECIFIC PROTEIN 3-RELATED"/>
    <property type="match status" value="1"/>
</dbReference>
<dbReference type="PANTHER" id="PTHR11257">
    <property type="entry name" value="CHEMOSENSORY PROTEIN-RELATED"/>
    <property type="match status" value="1"/>
</dbReference>
<evidence type="ECO:0000256" key="1">
    <source>
        <dbReference type="SAM" id="SignalP"/>
    </source>
</evidence>
<dbReference type="Gene3D" id="1.10.2080.10">
    <property type="entry name" value="Insect odorant-binding protein A10/Ejaculatory bulb-specific protein 3"/>
    <property type="match status" value="1"/>
</dbReference>
<dbReference type="EMBL" id="MK882911">
    <property type="protein sequence ID" value="QGN03663.1"/>
    <property type="molecule type" value="mRNA"/>
</dbReference>
<name>A0A649ZUN1_9NEOP</name>
<organism evidence="2">
    <name type="scientific">Conopomorpha sinensis</name>
    <name type="common">litch fruit borer</name>
    <dbReference type="NCBI Taxonomy" id="940481"/>
    <lineage>
        <taxon>Eukaryota</taxon>
        <taxon>Metazoa</taxon>
        <taxon>Ecdysozoa</taxon>
        <taxon>Arthropoda</taxon>
        <taxon>Hexapoda</taxon>
        <taxon>Insecta</taxon>
        <taxon>Pterygota</taxon>
        <taxon>Neoptera</taxon>
        <taxon>Endopterygota</taxon>
        <taxon>Lepidoptera</taxon>
        <taxon>Glossata</taxon>
        <taxon>Ditrysia</taxon>
        <taxon>Tineoidea</taxon>
        <taxon>Gracillariidae</taxon>
        <taxon>Conopomorpha</taxon>
    </lineage>
</organism>
<dbReference type="SUPFAM" id="SSF100910">
    <property type="entry name" value="Chemosensory protein Csp2"/>
    <property type="match status" value="1"/>
</dbReference>
<reference evidence="2" key="1">
    <citation type="submission" date="2019-04" db="EMBL/GenBank/DDBJ databases">
        <authorList>
            <person name="Li P."/>
            <person name="Liu Y."/>
            <person name="Wang S."/>
            <person name="Sun H."/>
        </authorList>
    </citation>
    <scope>NUCLEOTIDE SEQUENCE</scope>
</reference>
<dbReference type="InterPro" id="IPR005055">
    <property type="entry name" value="A10/PebIII"/>
</dbReference>
<dbReference type="InterPro" id="IPR036682">
    <property type="entry name" value="OS_D_A10/PebIII_sf"/>
</dbReference>
<sequence length="124" mass="14145">MKTLLLLVTLTLAAGLVSSQKYPEKYDQLDLEQILSNKRLTKTYIKCILELGRCSPEAKELKGHISEALGNGCARCTNNQREGARRVIAHLIKHEPDAWKQLVEKYDPERVYTSKYDKELRSLG</sequence>
<evidence type="ECO:0000313" key="2">
    <source>
        <dbReference type="EMBL" id="QGN03663.1"/>
    </source>
</evidence>
<proteinExistence type="evidence at transcript level"/>
<dbReference type="Pfam" id="PF03392">
    <property type="entry name" value="OS-D"/>
    <property type="match status" value="1"/>
</dbReference>
<feature type="chain" id="PRO_5024794190" evidence="1">
    <location>
        <begin position="20"/>
        <end position="124"/>
    </location>
</feature>